<dbReference type="Proteomes" id="UP000426027">
    <property type="component" value="Chromosome"/>
</dbReference>
<dbReference type="InterPro" id="IPR000847">
    <property type="entry name" value="LysR_HTH_N"/>
</dbReference>
<evidence type="ECO:0000313" key="6">
    <source>
        <dbReference type="EMBL" id="QGW29884.1"/>
    </source>
</evidence>
<keyword evidence="2" id="KW-0805">Transcription regulation</keyword>
<evidence type="ECO:0000259" key="5">
    <source>
        <dbReference type="PROSITE" id="PS50931"/>
    </source>
</evidence>
<dbReference type="AlphaFoldDB" id="A0A6I6GBQ4"/>
<dbReference type="GO" id="GO:0003700">
    <property type="term" value="F:DNA-binding transcription factor activity"/>
    <property type="evidence" value="ECO:0007669"/>
    <property type="project" value="InterPro"/>
</dbReference>
<dbReference type="PANTHER" id="PTHR30419">
    <property type="entry name" value="HTH-TYPE TRANSCRIPTIONAL REGULATOR YBHD"/>
    <property type="match status" value="1"/>
</dbReference>
<dbReference type="GO" id="GO:0005829">
    <property type="term" value="C:cytosol"/>
    <property type="evidence" value="ECO:0007669"/>
    <property type="project" value="TreeGrafter"/>
</dbReference>
<dbReference type="InterPro" id="IPR050950">
    <property type="entry name" value="HTH-type_LysR_regulators"/>
</dbReference>
<evidence type="ECO:0000256" key="4">
    <source>
        <dbReference type="ARBA" id="ARBA00023163"/>
    </source>
</evidence>
<evidence type="ECO:0000256" key="1">
    <source>
        <dbReference type="ARBA" id="ARBA00009437"/>
    </source>
</evidence>
<dbReference type="SUPFAM" id="SSF46785">
    <property type="entry name" value="Winged helix' DNA-binding domain"/>
    <property type="match status" value="1"/>
</dbReference>
<reference evidence="6 7" key="1">
    <citation type="submission" date="2019-11" db="EMBL/GenBank/DDBJ databases">
        <authorList>
            <person name="Im W.T."/>
        </authorList>
    </citation>
    <scope>NUCLEOTIDE SEQUENCE [LARGE SCALE GENOMIC DNA]</scope>
    <source>
        <strain evidence="6 7">SB-02</strain>
    </source>
</reference>
<dbReference type="InterPro" id="IPR005119">
    <property type="entry name" value="LysR_subst-bd"/>
</dbReference>
<feature type="domain" description="HTH lysR-type" evidence="5">
    <location>
        <begin position="1"/>
        <end position="58"/>
    </location>
</feature>
<accession>A0A6I6GBQ4</accession>
<dbReference type="PRINTS" id="PR00039">
    <property type="entry name" value="HTHLYSR"/>
</dbReference>
<evidence type="ECO:0000313" key="7">
    <source>
        <dbReference type="Proteomes" id="UP000426027"/>
    </source>
</evidence>
<dbReference type="InterPro" id="IPR036388">
    <property type="entry name" value="WH-like_DNA-bd_sf"/>
</dbReference>
<dbReference type="Pfam" id="PF03466">
    <property type="entry name" value="LysR_substrate"/>
    <property type="match status" value="1"/>
</dbReference>
<dbReference type="PANTHER" id="PTHR30419:SF29">
    <property type="entry name" value="LYSR-FAMILY TRANSCRIPTIONAL REGULATOR"/>
    <property type="match status" value="1"/>
</dbReference>
<evidence type="ECO:0000256" key="2">
    <source>
        <dbReference type="ARBA" id="ARBA00023015"/>
    </source>
</evidence>
<dbReference type="Gene3D" id="1.10.10.10">
    <property type="entry name" value="Winged helix-like DNA-binding domain superfamily/Winged helix DNA-binding domain"/>
    <property type="match status" value="1"/>
</dbReference>
<dbReference type="SUPFAM" id="SSF53850">
    <property type="entry name" value="Periplasmic binding protein-like II"/>
    <property type="match status" value="1"/>
</dbReference>
<keyword evidence="7" id="KW-1185">Reference proteome</keyword>
<dbReference type="PROSITE" id="PS50931">
    <property type="entry name" value="HTH_LYSR"/>
    <property type="match status" value="1"/>
</dbReference>
<dbReference type="CDD" id="cd08411">
    <property type="entry name" value="PBP2_OxyR"/>
    <property type="match status" value="1"/>
</dbReference>
<dbReference type="InterPro" id="IPR036390">
    <property type="entry name" value="WH_DNA-bd_sf"/>
</dbReference>
<dbReference type="RefSeq" id="WP_157480539.1">
    <property type="nucleotide sequence ID" value="NZ_CP046566.1"/>
</dbReference>
<keyword evidence="3" id="KW-0238">DNA-binding</keyword>
<organism evidence="6 7">
    <name type="scientific">Phnomibacter ginsenosidimutans</name>
    <dbReference type="NCBI Taxonomy" id="2676868"/>
    <lineage>
        <taxon>Bacteria</taxon>
        <taxon>Pseudomonadati</taxon>
        <taxon>Bacteroidota</taxon>
        <taxon>Chitinophagia</taxon>
        <taxon>Chitinophagales</taxon>
        <taxon>Chitinophagaceae</taxon>
        <taxon>Phnomibacter</taxon>
    </lineage>
</organism>
<evidence type="ECO:0000256" key="3">
    <source>
        <dbReference type="ARBA" id="ARBA00023125"/>
    </source>
</evidence>
<protein>
    <submittedName>
        <fullName evidence="6">LysR family transcriptional regulator</fullName>
    </submittedName>
</protein>
<sequence length="314" mass="35643">MNLQQLEYIVAVDTHRHFVKAADSCFVTQATLSMMIKKLEEELGVKIFDRSKVPVIPTDVGKAIIDQARIVLKEAKQLEQVVQQQKGQLSGDLRIAIIPTLAPFLLPLFLPRFLAQYPQVKLHISEMNTELIIKQLESQQLDAAILATPLKRPTLNEQPLFYEQFVVYASPGSKLMKKKYVLASDIDVNKLWLLEEGHCLRNQALNLCELKKQEHEGFQLDYEAGSIETLKKLVAINEGSTIIPELALQDMPEAELDCIRFFKPPAPVREISLVTYRHFVKERLLDILRQTILESLPSTISTQPAKQQHAVAID</sequence>
<name>A0A6I6GBQ4_9BACT</name>
<dbReference type="FunFam" id="1.10.10.10:FF:000001">
    <property type="entry name" value="LysR family transcriptional regulator"/>
    <property type="match status" value="1"/>
</dbReference>
<dbReference type="KEGG" id="fls:GLV81_18740"/>
<proteinExistence type="inferred from homology"/>
<gene>
    <name evidence="6" type="ORF">GLV81_18740</name>
</gene>
<comment type="similarity">
    <text evidence="1">Belongs to the LysR transcriptional regulatory family.</text>
</comment>
<dbReference type="GO" id="GO:0003677">
    <property type="term" value="F:DNA binding"/>
    <property type="evidence" value="ECO:0007669"/>
    <property type="project" value="UniProtKB-KW"/>
</dbReference>
<dbReference type="Pfam" id="PF00126">
    <property type="entry name" value="HTH_1"/>
    <property type="match status" value="1"/>
</dbReference>
<keyword evidence="4" id="KW-0804">Transcription</keyword>
<dbReference type="EMBL" id="CP046566">
    <property type="protein sequence ID" value="QGW29884.1"/>
    <property type="molecule type" value="Genomic_DNA"/>
</dbReference>
<dbReference type="Gene3D" id="3.40.190.10">
    <property type="entry name" value="Periplasmic binding protein-like II"/>
    <property type="match status" value="2"/>
</dbReference>